<dbReference type="InterPro" id="IPR006311">
    <property type="entry name" value="TAT_signal"/>
</dbReference>
<dbReference type="PROSITE" id="PS51318">
    <property type="entry name" value="TAT"/>
    <property type="match status" value="1"/>
</dbReference>
<gene>
    <name evidence="1" type="ORF">QWY29_01505</name>
</gene>
<organism evidence="1 2">
    <name type="scientific">Nocardioides abyssi</name>
    <dbReference type="NCBI Taxonomy" id="3058370"/>
    <lineage>
        <taxon>Bacteria</taxon>
        <taxon>Bacillati</taxon>
        <taxon>Actinomycetota</taxon>
        <taxon>Actinomycetes</taxon>
        <taxon>Propionibacteriales</taxon>
        <taxon>Nocardioidaceae</taxon>
        <taxon>Nocardioides</taxon>
    </lineage>
</organism>
<sequence>MTATTSSCSCDEYAATSVGRRGLLRGAALLGAVSTFGTTVVTTSQGTAWGAPASSVIVVLSMRGAADGLSLVVPHGDPTYYAARPRIAVPAASLLAKDAMFGLHPALAPLVPLWNAGKLAAVHATGLPVANRSHFAAMEEVEDADPGSSARVGWLNRLLGADALTSPVQGLAVGSAAAPASFVGTQPVMTMPDLATVTVAGGDPANPQDARLRSLRTMWGSSATAMGSGVRTSLAGSAALKQATAQPDRSASYPATGLGQALSAVARTLRADIGVSLVTVDQGDWDMHTDQGTATSGRLVTNATDFAKAVAAFSADLGPVADKVTLVTISEFGRRVAENANAGTDHGWGNVMFVAGAGVKGGRYLGTWPGLQNTLDADLAVTTDYRSVLAEVVASRTTASTAAVFPGFRRERVGVMQGQ</sequence>
<keyword evidence="2" id="KW-1185">Reference proteome</keyword>
<dbReference type="RefSeq" id="WP_300958886.1">
    <property type="nucleotide sequence ID" value="NZ_JAUHJR010000001.1"/>
</dbReference>
<dbReference type="EMBL" id="JAUHJR010000001">
    <property type="protein sequence ID" value="MDN4160014.1"/>
    <property type="molecule type" value="Genomic_DNA"/>
</dbReference>
<name>A0ABT8EPG0_9ACTN</name>
<evidence type="ECO:0000313" key="2">
    <source>
        <dbReference type="Proteomes" id="UP001168537"/>
    </source>
</evidence>
<proteinExistence type="predicted"/>
<dbReference type="Proteomes" id="UP001168537">
    <property type="component" value="Unassembled WGS sequence"/>
</dbReference>
<dbReference type="PANTHER" id="PTHR43737">
    <property type="entry name" value="BLL7424 PROTEIN"/>
    <property type="match status" value="1"/>
</dbReference>
<dbReference type="Pfam" id="PF07394">
    <property type="entry name" value="DUF1501"/>
    <property type="match status" value="1"/>
</dbReference>
<dbReference type="PANTHER" id="PTHR43737:SF1">
    <property type="entry name" value="DUF1501 DOMAIN-CONTAINING PROTEIN"/>
    <property type="match status" value="1"/>
</dbReference>
<reference evidence="1" key="1">
    <citation type="submission" date="2023-06" db="EMBL/GenBank/DDBJ databases">
        <title>Draft genome sequence of Nocardioides sp. SOB72.</title>
        <authorList>
            <person name="Zhang G."/>
        </authorList>
    </citation>
    <scope>NUCLEOTIDE SEQUENCE</scope>
    <source>
        <strain evidence="1">SOB72</strain>
    </source>
</reference>
<protein>
    <submittedName>
        <fullName evidence="1">DUF1501 domain-containing protein</fullName>
    </submittedName>
</protein>
<dbReference type="InterPro" id="IPR010869">
    <property type="entry name" value="DUF1501"/>
</dbReference>
<accession>A0ABT8EPG0</accession>
<evidence type="ECO:0000313" key="1">
    <source>
        <dbReference type="EMBL" id="MDN4160014.1"/>
    </source>
</evidence>
<comment type="caution">
    <text evidence="1">The sequence shown here is derived from an EMBL/GenBank/DDBJ whole genome shotgun (WGS) entry which is preliminary data.</text>
</comment>